<evidence type="ECO:0000256" key="2">
    <source>
        <dbReference type="SAM" id="Phobius"/>
    </source>
</evidence>
<feature type="transmembrane region" description="Helical" evidence="2">
    <location>
        <begin position="315"/>
        <end position="334"/>
    </location>
</feature>
<feature type="transmembrane region" description="Helical" evidence="2">
    <location>
        <begin position="109"/>
        <end position="127"/>
    </location>
</feature>
<feature type="region of interest" description="Disordered" evidence="1">
    <location>
        <begin position="436"/>
        <end position="465"/>
    </location>
</feature>
<feature type="transmembrane region" description="Helical" evidence="2">
    <location>
        <begin position="201"/>
        <end position="224"/>
    </location>
</feature>
<feature type="transmembrane region" description="Helical" evidence="2">
    <location>
        <begin position="164"/>
        <end position="189"/>
    </location>
</feature>
<feature type="transmembrane region" description="Helical" evidence="2">
    <location>
        <begin position="256"/>
        <end position="279"/>
    </location>
</feature>
<protein>
    <submittedName>
        <fullName evidence="3">Unannotated protein</fullName>
    </submittedName>
</protein>
<feature type="transmembrane region" description="Helical" evidence="2">
    <location>
        <begin position="340"/>
        <end position="360"/>
    </location>
</feature>
<name>A0A6J6WKG2_9ZZZZ</name>
<sequence>MKFESLVLRKLPFVSVLAAVAVGILTKLNLTRSELLPGLDGAYYWVQVRSVLENQTLAFSDLPLVFWIQAAIAKVVGNVTLAVRISDAVLPAISAIPIYFIAKKYKKPFLPAIAILIVLLHPVQLYFFTGDFIKNEATIPVVFFMALVLVNWDKKSKRFSILSLVGLTLVIAISHFGTLLLAFMLVGAWALLQLRKSGLKFWLRGIAITAGAFALLLLILAILVPTRYDRLINFITTPSVIFQNPTYDRILHSPSLSVMTVAIIIGQIASLILGVITWYSRSNFSFSDLSLVISSLVTTFIFSSPFIGMEWSDRLTGLSIVSLSIAAIIIFGSVENLSQKLPVAILAAVTLLSTIPLSTFDMKRVFSDQEYSDFKDLASNVEISSNSVIVARHGVEYLSAWEFSTDVVLDTYFDSADLSSYDSVYYIQESKSFAPGIGGGGKGQKPTPPPGGKGPSDMGGKKDIPIDLPKKVEITGETLYSNNSFAVVKVR</sequence>
<reference evidence="3" key="1">
    <citation type="submission" date="2020-05" db="EMBL/GenBank/DDBJ databases">
        <authorList>
            <person name="Chiriac C."/>
            <person name="Salcher M."/>
            <person name="Ghai R."/>
            <person name="Kavagutti S V."/>
        </authorList>
    </citation>
    <scope>NUCLEOTIDE SEQUENCE</scope>
</reference>
<feature type="transmembrane region" description="Helical" evidence="2">
    <location>
        <begin position="81"/>
        <end position="102"/>
    </location>
</feature>
<organism evidence="3">
    <name type="scientific">freshwater metagenome</name>
    <dbReference type="NCBI Taxonomy" id="449393"/>
    <lineage>
        <taxon>unclassified sequences</taxon>
        <taxon>metagenomes</taxon>
        <taxon>ecological metagenomes</taxon>
    </lineage>
</organism>
<feature type="transmembrane region" description="Helical" evidence="2">
    <location>
        <begin position="12"/>
        <end position="30"/>
    </location>
</feature>
<accession>A0A6J6WKG2</accession>
<gene>
    <name evidence="3" type="ORF">UFOPK2928_00966</name>
</gene>
<keyword evidence="2" id="KW-1133">Transmembrane helix</keyword>
<proteinExistence type="predicted"/>
<dbReference type="EMBL" id="CAEZZY010000113">
    <property type="protein sequence ID" value="CAB4783884.1"/>
    <property type="molecule type" value="Genomic_DNA"/>
</dbReference>
<evidence type="ECO:0000313" key="3">
    <source>
        <dbReference type="EMBL" id="CAB4783884.1"/>
    </source>
</evidence>
<dbReference type="AlphaFoldDB" id="A0A6J6WKG2"/>
<keyword evidence="2" id="KW-0472">Membrane</keyword>
<keyword evidence="2" id="KW-0812">Transmembrane</keyword>
<feature type="transmembrane region" description="Helical" evidence="2">
    <location>
        <begin position="133"/>
        <end position="152"/>
    </location>
</feature>
<evidence type="ECO:0000256" key="1">
    <source>
        <dbReference type="SAM" id="MobiDB-lite"/>
    </source>
</evidence>
<feature type="transmembrane region" description="Helical" evidence="2">
    <location>
        <begin position="291"/>
        <end position="308"/>
    </location>
</feature>